<evidence type="ECO:0000313" key="1">
    <source>
        <dbReference type="EMBL" id="RYQ24035.1"/>
    </source>
</evidence>
<dbReference type="EMBL" id="RYUQ01000004">
    <property type="protein sequence ID" value="RYQ24035.1"/>
    <property type="molecule type" value="Genomic_DNA"/>
</dbReference>
<dbReference type="NCBIfam" id="TIGR01907">
    <property type="entry name" value="casE_Cse3"/>
    <property type="match status" value="1"/>
</dbReference>
<name>A0A4Q5AE32_9BIFI</name>
<protein>
    <submittedName>
        <fullName evidence="1">Type I-E CRISPR-associated protein Cas6/Cse3/CasE</fullName>
    </submittedName>
</protein>
<dbReference type="Pfam" id="PF08798">
    <property type="entry name" value="CRISPR_assoc"/>
    <property type="match status" value="1"/>
</dbReference>
<proteinExistence type="predicted"/>
<dbReference type="Proteomes" id="UP000292535">
    <property type="component" value="Unassembled WGS sequence"/>
</dbReference>
<dbReference type="CDD" id="cd09727">
    <property type="entry name" value="Cas6_I-E"/>
    <property type="match status" value="1"/>
</dbReference>
<comment type="caution">
    <text evidence="1">The sequence shown here is derived from an EMBL/GenBank/DDBJ whole genome shotgun (WGS) entry which is preliminary data.</text>
</comment>
<organism evidence="1 2">
    <name type="scientific">Bifidobacterium pseudolongum subsp. globosum</name>
    <dbReference type="NCBI Taxonomy" id="1690"/>
    <lineage>
        <taxon>Bacteria</taxon>
        <taxon>Bacillati</taxon>
        <taxon>Actinomycetota</taxon>
        <taxon>Actinomycetes</taxon>
        <taxon>Bifidobacteriales</taxon>
        <taxon>Bifidobacteriaceae</taxon>
        <taxon>Bifidobacterium</taxon>
    </lineage>
</organism>
<dbReference type="RefSeq" id="WP_129853953.1">
    <property type="nucleotide sequence ID" value="NZ_RYUQ01000004.1"/>
</dbReference>
<reference evidence="1 2" key="1">
    <citation type="submission" date="2018-12" db="EMBL/GenBank/DDBJ databases">
        <title>Unveiling genomic diversity among members of the Bifidobacterium pseudolongum species, a widely distributed gut commensal of the animal kingdom.</title>
        <authorList>
            <person name="Lugli G.A."/>
            <person name="Duranti S."/>
            <person name="Albert K."/>
            <person name="Mancabelli L."/>
            <person name="Napoli S."/>
            <person name="Viappiani A."/>
            <person name="Anzalone R."/>
            <person name="Longhi G."/>
            <person name="Milani C."/>
            <person name="Turroni F."/>
            <person name="Alessandri G."/>
            <person name="Sela D.A."/>
            <person name="Van Sinderen D."/>
            <person name="Ventura M."/>
        </authorList>
    </citation>
    <scope>NUCLEOTIDE SEQUENCE [LARGE SCALE GENOMIC DNA]</scope>
    <source>
        <strain evidence="1 2">2032B</strain>
    </source>
</reference>
<sequence length="228" mass="25745">MTVFSRILIDSRDRRAMYVFGSLERLHAVVARATNSDASDDQHRVLWRLDKASHGAMQRLYIVSPSEPDRSVFEEELGVNADRDCSSCDYGPFLRSLESGQEWAFRVTVNPTHSIPSEGFASRGRRQPIVRRDKQTEWLFKKFRKIGCHMTINRLDQPEVAIRGTQQISFRKRGTTVVLTQVTFEGILSVDDPNTLRQALVDGIGSAKAYGCGLLTLAQLQVRSMDAI</sequence>
<dbReference type="Gene3D" id="3.30.70.1200">
    <property type="entry name" value="Crispr-associated protein, domain 1"/>
    <property type="match status" value="1"/>
</dbReference>
<gene>
    <name evidence="1" type="ORF">PG2032B_1431</name>
</gene>
<dbReference type="AlphaFoldDB" id="A0A4Q5AE32"/>
<accession>A0A4Q5AE32</accession>
<dbReference type="InterPro" id="IPR010179">
    <property type="entry name" value="CRISPR-assoc_prot_Cse3"/>
</dbReference>
<dbReference type="SUPFAM" id="SSF117987">
    <property type="entry name" value="CRISPR-associated protein"/>
    <property type="match status" value="2"/>
</dbReference>
<dbReference type="SMART" id="SM01101">
    <property type="entry name" value="CRISPR_assoc"/>
    <property type="match status" value="1"/>
</dbReference>
<evidence type="ECO:0000313" key="2">
    <source>
        <dbReference type="Proteomes" id="UP000292535"/>
    </source>
</evidence>
<dbReference type="Gene3D" id="3.30.70.1210">
    <property type="entry name" value="Crispr-associated protein, domain 2"/>
    <property type="match status" value="1"/>
</dbReference>